<keyword evidence="3" id="KW-1185">Reference proteome</keyword>
<reference evidence="2" key="1">
    <citation type="journal article" date="2022" name="bioRxiv">
        <title>Sequencing and chromosome-scale assembly of the giantPleurodeles waltlgenome.</title>
        <authorList>
            <person name="Brown T."/>
            <person name="Elewa A."/>
            <person name="Iarovenko S."/>
            <person name="Subramanian E."/>
            <person name="Araus A.J."/>
            <person name="Petzold A."/>
            <person name="Susuki M."/>
            <person name="Suzuki K.-i.T."/>
            <person name="Hayashi T."/>
            <person name="Toyoda A."/>
            <person name="Oliveira C."/>
            <person name="Osipova E."/>
            <person name="Leigh N.D."/>
            <person name="Simon A."/>
            <person name="Yun M.H."/>
        </authorList>
    </citation>
    <scope>NUCLEOTIDE SEQUENCE</scope>
    <source>
        <strain evidence="2">20211129_DDA</strain>
        <tissue evidence="2">Liver</tissue>
    </source>
</reference>
<sequence>MPIGACRFFLCSQPAPLGQVRARDNLCQAKVGGSVGGAWELTLALLPVPEKQRQREPGCFSRHQHHHQRRQQARAPLCL</sequence>
<evidence type="ECO:0000313" key="2">
    <source>
        <dbReference type="EMBL" id="KAJ1093849.1"/>
    </source>
</evidence>
<feature type="compositionally biased region" description="Basic residues" evidence="1">
    <location>
        <begin position="62"/>
        <end position="72"/>
    </location>
</feature>
<organism evidence="2 3">
    <name type="scientific">Pleurodeles waltl</name>
    <name type="common">Iberian ribbed newt</name>
    <dbReference type="NCBI Taxonomy" id="8319"/>
    <lineage>
        <taxon>Eukaryota</taxon>
        <taxon>Metazoa</taxon>
        <taxon>Chordata</taxon>
        <taxon>Craniata</taxon>
        <taxon>Vertebrata</taxon>
        <taxon>Euteleostomi</taxon>
        <taxon>Amphibia</taxon>
        <taxon>Batrachia</taxon>
        <taxon>Caudata</taxon>
        <taxon>Salamandroidea</taxon>
        <taxon>Salamandridae</taxon>
        <taxon>Pleurodelinae</taxon>
        <taxon>Pleurodeles</taxon>
    </lineage>
</organism>
<evidence type="ECO:0000256" key="1">
    <source>
        <dbReference type="SAM" id="MobiDB-lite"/>
    </source>
</evidence>
<dbReference type="EMBL" id="JANPWB010000015">
    <property type="protein sequence ID" value="KAJ1093849.1"/>
    <property type="molecule type" value="Genomic_DNA"/>
</dbReference>
<protein>
    <submittedName>
        <fullName evidence="2">Uncharacterized protein</fullName>
    </submittedName>
</protein>
<proteinExistence type="predicted"/>
<dbReference type="AlphaFoldDB" id="A0AAV7LS78"/>
<feature type="region of interest" description="Disordered" evidence="1">
    <location>
        <begin position="54"/>
        <end position="79"/>
    </location>
</feature>
<gene>
    <name evidence="2" type="ORF">NDU88_006938</name>
</gene>
<accession>A0AAV7LS78</accession>
<comment type="caution">
    <text evidence="2">The sequence shown here is derived from an EMBL/GenBank/DDBJ whole genome shotgun (WGS) entry which is preliminary data.</text>
</comment>
<evidence type="ECO:0000313" key="3">
    <source>
        <dbReference type="Proteomes" id="UP001066276"/>
    </source>
</evidence>
<dbReference type="Proteomes" id="UP001066276">
    <property type="component" value="Chromosome 11"/>
</dbReference>
<name>A0AAV7LS78_PLEWA</name>